<dbReference type="EMBL" id="JARAOO010000001">
    <property type="protein sequence ID" value="KAJ7981562.1"/>
    <property type="molecule type" value="Genomic_DNA"/>
</dbReference>
<feature type="region of interest" description="Disordered" evidence="1">
    <location>
        <begin position="100"/>
        <end position="129"/>
    </location>
</feature>
<evidence type="ECO:0000313" key="3">
    <source>
        <dbReference type="Proteomes" id="UP001163823"/>
    </source>
</evidence>
<dbReference type="PANTHER" id="PTHR47877">
    <property type="entry name" value="LATE EMBRYOGENESIS ABUNDANT DOMAIN-CONTAINING PROTEIN / LEA DOMAIN-CONTAINING PROTEIN"/>
    <property type="match status" value="1"/>
</dbReference>
<dbReference type="Proteomes" id="UP001163823">
    <property type="component" value="Chromosome 1"/>
</dbReference>
<protein>
    <submittedName>
        <fullName evidence="2">Seed biotin-containing protein SBP65-like</fullName>
    </submittedName>
</protein>
<organism evidence="2 3">
    <name type="scientific">Quillaja saponaria</name>
    <name type="common">Soap bark tree</name>
    <dbReference type="NCBI Taxonomy" id="32244"/>
    <lineage>
        <taxon>Eukaryota</taxon>
        <taxon>Viridiplantae</taxon>
        <taxon>Streptophyta</taxon>
        <taxon>Embryophyta</taxon>
        <taxon>Tracheophyta</taxon>
        <taxon>Spermatophyta</taxon>
        <taxon>Magnoliopsida</taxon>
        <taxon>eudicotyledons</taxon>
        <taxon>Gunneridae</taxon>
        <taxon>Pentapetalae</taxon>
        <taxon>rosids</taxon>
        <taxon>fabids</taxon>
        <taxon>Fabales</taxon>
        <taxon>Quillajaceae</taxon>
        <taxon>Quillaja</taxon>
    </lineage>
</organism>
<feature type="compositionally biased region" description="Basic and acidic residues" evidence="1">
    <location>
        <begin position="295"/>
        <end position="319"/>
    </location>
</feature>
<feature type="region of interest" description="Disordered" evidence="1">
    <location>
        <begin position="424"/>
        <end position="451"/>
    </location>
</feature>
<keyword evidence="3" id="KW-1185">Reference proteome</keyword>
<evidence type="ECO:0000256" key="1">
    <source>
        <dbReference type="SAM" id="MobiDB-lite"/>
    </source>
</evidence>
<comment type="caution">
    <text evidence="2">The sequence shown here is derived from an EMBL/GenBank/DDBJ whole genome shotgun (WGS) entry which is preliminary data.</text>
</comment>
<proteinExistence type="predicted"/>
<reference evidence="2 3" key="1">
    <citation type="journal article" date="2023" name="Science">
        <title>Elucidation of the pathway for biosynthesis of saponin adjuvants from the soapbark tree.</title>
        <authorList>
            <person name="Reed J."/>
            <person name="Orme A."/>
            <person name="El-Demerdash A."/>
            <person name="Owen C."/>
            <person name="Martin L.B.B."/>
            <person name="Misra R.C."/>
            <person name="Kikuchi S."/>
            <person name="Rejzek M."/>
            <person name="Martin A.C."/>
            <person name="Harkess A."/>
            <person name="Leebens-Mack J."/>
            <person name="Louveau T."/>
            <person name="Stephenson M.J."/>
            <person name="Osbourn A."/>
        </authorList>
    </citation>
    <scope>NUCLEOTIDE SEQUENCE [LARGE SCALE GENOMIC DNA]</scope>
    <source>
        <strain evidence="2">S10</strain>
    </source>
</reference>
<evidence type="ECO:0000313" key="2">
    <source>
        <dbReference type="EMBL" id="KAJ7981562.1"/>
    </source>
</evidence>
<gene>
    <name evidence="2" type="ORF">O6P43_000807</name>
</gene>
<dbReference type="GO" id="GO:0009631">
    <property type="term" value="P:cold acclimation"/>
    <property type="evidence" value="ECO:0007669"/>
    <property type="project" value="TreeGrafter"/>
</dbReference>
<feature type="compositionally biased region" description="Basic and acidic residues" evidence="1">
    <location>
        <begin position="424"/>
        <end position="434"/>
    </location>
</feature>
<name>A0AAD7VMS7_QUISA</name>
<accession>A0AAD7VMS7</accession>
<dbReference type="KEGG" id="qsa:O6P43_000807"/>
<dbReference type="GO" id="GO:0005829">
    <property type="term" value="C:cytosol"/>
    <property type="evidence" value="ECO:0007669"/>
    <property type="project" value="TreeGrafter"/>
</dbReference>
<sequence>MASEQMRRENVNSEREIHVEKNRVPKMAEHFEHLAEQAKESDITGGKETPHRVVQELMLVKVDTEKRVQVLLEMQMCSKARETDELGLTLSEKRRKILKRERGRERERREEVGQEEKQGPSPEEISKYRAEAQQNTIGALQSAQERYERAKESACQALGSTTEIAKEKSAKAKDIAAEKAAQAKDIAAEKATQAKDTLASAARTTAEYTSEQAVEASKKTTEKACQVAMDLKDKATAVGWSAAHYTTAIAVDGTKAAARAVEGVAEYTGHKAVEIASKTLDTAKDIASATGEKAKEFTARKKEEAKRELEAKRPSERQGTEWTLTETSTEERFQGSQVKLQIQYENHLKTSQVKVFNVAENRAKRYWVLLAKLLVKLHSKLLNQLRKSQKEGREHGEDTGVLGAIGETLAEIVHTTKMMVIGEDHQGKTGDRTGSRSMQTGKQGTGEEEKR</sequence>
<feature type="region of interest" description="Disordered" evidence="1">
    <location>
        <begin position="295"/>
        <end position="328"/>
    </location>
</feature>
<dbReference type="PANTHER" id="PTHR47877:SF3">
    <property type="entry name" value="LATE EMBRYOGENESIS ABUNDANT DOMAIN-CONTAINING PROTEIN _ LEA DOMAIN-CONTAINING PROTEIN"/>
    <property type="match status" value="1"/>
</dbReference>
<dbReference type="AlphaFoldDB" id="A0AAD7VMS7"/>